<name>A0A4S4G7H0_9ACTN</name>
<proteinExistence type="predicted"/>
<dbReference type="EMBL" id="SSTJ01000001">
    <property type="protein sequence ID" value="THG38755.1"/>
    <property type="molecule type" value="Genomic_DNA"/>
</dbReference>
<protein>
    <submittedName>
        <fullName evidence="2">Uncharacterized protein</fullName>
    </submittedName>
</protein>
<evidence type="ECO:0000313" key="2">
    <source>
        <dbReference type="EMBL" id="THG38755.1"/>
    </source>
</evidence>
<reference evidence="2 3" key="1">
    <citation type="submission" date="2019-04" db="EMBL/GenBank/DDBJ databases">
        <title>Microbes associate with the intestines of laboratory mice.</title>
        <authorList>
            <person name="Navarre W."/>
            <person name="Wong E."/>
            <person name="Huang K.C."/>
            <person name="Tropini C."/>
            <person name="Ng K."/>
            <person name="Yu B."/>
        </authorList>
    </citation>
    <scope>NUCLEOTIDE SEQUENCE [LARGE SCALE GENOMIC DNA]</scope>
    <source>
        <strain evidence="2 3">NM80_B27</strain>
    </source>
</reference>
<dbReference type="SUPFAM" id="SSF56524">
    <property type="entry name" value="Oxidoreductase molybdopterin-binding domain"/>
    <property type="match status" value="1"/>
</dbReference>
<dbReference type="Gene3D" id="3.90.420.10">
    <property type="entry name" value="Oxidoreductase, molybdopterin-binding domain"/>
    <property type="match status" value="1"/>
</dbReference>
<accession>A0A4S4G7H0</accession>
<comment type="caution">
    <text evidence="2">The sequence shown here is derived from an EMBL/GenBank/DDBJ whole genome shotgun (WGS) entry which is preliminary data.</text>
</comment>
<evidence type="ECO:0000256" key="1">
    <source>
        <dbReference type="SAM" id="SignalP"/>
    </source>
</evidence>
<dbReference type="GeneID" id="82190577"/>
<feature type="chain" id="PRO_5020431047" evidence="1">
    <location>
        <begin position="29"/>
        <end position="163"/>
    </location>
</feature>
<dbReference type="InterPro" id="IPR036374">
    <property type="entry name" value="OxRdtase_Mopterin-bd_sf"/>
</dbReference>
<sequence>MKSQTLKTIGGALSAVALISGGATVAVAAPADAANVPAAAIEAASEVGTGDVVKASAVEGTFSFDQAATTSNETFSSMFAKAAAVLCNGLPVYEAQAAQAAIEVNGVDGSSFTATVDEMAEANGAESYTMACACSTNTPGGGAIANAEVEGVSLATIMKMMAA</sequence>
<evidence type="ECO:0000313" key="3">
    <source>
        <dbReference type="Proteomes" id="UP000308978"/>
    </source>
</evidence>
<dbReference type="RefSeq" id="WP_016309232.1">
    <property type="nucleotide sequence ID" value="NZ_SSTJ01000001.1"/>
</dbReference>
<organism evidence="2 3">
    <name type="scientific">Adlercreutzia caecimuris</name>
    <dbReference type="NCBI Taxonomy" id="671266"/>
    <lineage>
        <taxon>Bacteria</taxon>
        <taxon>Bacillati</taxon>
        <taxon>Actinomycetota</taxon>
        <taxon>Coriobacteriia</taxon>
        <taxon>Eggerthellales</taxon>
        <taxon>Eggerthellaceae</taxon>
        <taxon>Adlercreutzia</taxon>
    </lineage>
</organism>
<gene>
    <name evidence="2" type="ORF">E5986_00190</name>
</gene>
<dbReference type="Proteomes" id="UP000308978">
    <property type="component" value="Unassembled WGS sequence"/>
</dbReference>
<dbReference type="AlphaFoldDB" id="A0A4S4G7H0"/>
<feature type="signal peptide" evidence="1">
    <location>
        <begin position="1"/>
        <end position="28"/>
    </location>
</feature>
<keyword evidence="1" id="KW-0732">Signal</keyword>